<dbReference type="Gene3D" id="3.40.190.10">
    <property type="entry name" value="Periplasmic binding protein-like II"/>
    <property type="match status" value="2"/>
</dbReference>
<dbReference type="Pfam" id="PF12974">
    <property type="entry name" value="Phosphonate-bd"/>
    <property type="match status" value="1"/>
</dbReference>
<proteinExistence type="inferred from homology"/>
<dbReference type="SUPFAM" id="SSF53850">
    <property type="entry name" value="Periplasmic binding protein-like II"/>
    <property type="match status" value="1"/>
</dbReference>
<feature type="signal peptide" evidence="3">
    <location>
        <begin position="1"/>
        <end position="19"/>
    </location>
</feature>
<keyword evidence="2 3" id="KW-0732">Signal</keyword>
<organism evidence="4 5">
    <name type="scientific">Maritalea mobilis</name>
    <dbReference type="NCBI Taxonomy" id="483324"/>
    <lineage>
        <taxon>Bacteria</taxon>
        <taxon>Pseudomonadati</taxon>
        <taxon>Pseudomonadota</taxon>
        <taxon>Alphaproteobacteria</taxon>
        <taxon>Hyphomicrobiales</taxon>
        <taxon>Devosiaceae</taxon>
        <taxon>Maritalea</taxon>
    </lineage>
</organism>
<comment type="similarity">
    <text evidence="1">Belongs to the phosphate/phosphite/phosphonate binding protein family.</text>
</comment>
<dbReference type="AlphaFoldDB" id="A0A4R6VWQ2"/>
<dbReference type="NCBIfam" id="TIGR01098">
    <property type="entry name" value="3A0109s03R"/>
    <property type="match status" value="1"/>
</dbReference>
<evidence type="ECO:0000256" key="1">
    <source>
        <dbReference type="ARBA" id="ARBA00007162"/>
    </source>
</evidence>
<dbReference type="CDD" id="cd01071">
    <property type="entry name" value="PBP2_PhnD_like"/>
    <property type="match status" value="1"/>
</dbReference>
<dbReference type="PANTHER" id="PTHR35841:SF1">
    <property type="entry name" value="PHOSPHONATES-BINDING PERIPLASMIC PROTEIN"/>
    <property type="match status" value="1"/>
</dbReference>
<evidence type="ECO:0000313" key="4">
    <source>
        <dbReference type="EMBL" id="TDQ67184.1"/>
    </source>
</evidence>
<sequence>MKLLTSTALLALMMTPAFVAPAAAEGWKDDYQVVKFGILSGENEQDRLERNEPLRSYLEETLGVKVEFFTAGNYDGVVQAMAADQIEFASFGSSSYAAVYNATNGGVIPFLTSQKLNGNTGYRSIVVTRCDSGIKSLADAKGKVHAFADPDSTSGYAVPYFNFIEKEGFKPEEYFSAVPFSGSHEAGVQGVVNGTFNTASTYQNNDEDGVYQRMENKGMIDEGVVCKIWESPEITSGPWTARASLPEEMIADFAEAMKAFPTARPEDYKVYSSFDPEDPNPDNGYVEVDHERYQWIVDMREWLRQQRRGG</sequence>
<comment type="caution">
    <text evidence="4">The sequence shown here is derived from an EMBL/GenBank/DDBJ whole genome shotgun (WGS) entry which is preliminary data.</text>
</comment>
<dbReference type="OrthoDB" id="9802896at2"/>
<evidence type="ECO:0000256" key="3">
    <source>
        <dbReference type="SAM" id="SignalP"/>
    </source>
</evidence>
<dbReference type="InterPro" id="IPR005770">
    <property type="entry name" value="PhnD"/>
</dbReference>
<name>A0A4R6VWQ2_9HYPH</name>
<dbReference type="Proteomes" id="UP000295391">
    <property type="component" value="Unassembled WGS sequence"/>
</dbReference>
<dbReference type="EMBL" id="SNYR01000001">
    <property type="protein sequence ID" value="TDQ67184.1"/>
    <property type="molecule type" value="Genomic_DNA"/>
</dbReference>
<keyword evidence="5" id="KW-1185">Reference proteome</keyword>
<protein>
    <submittedName>
        <fullName evidence="4">Phosphonate transport system substrate-binding protein</fullName>
    </submittedName>
</protein>
<dbReference type="GO" id="GO:0055085">
    <property type="term" value="P:transmembrane transport"/>
    <property type="evidence" value="ECO:0007669"/>
    <property type="project" value="InterPro"/>
</dbReference>
<reference evidence="4 5" key="1">
    <citation type="submission" date="2019-03" db="EMBL/GenBank/DDBJ databases">
        <title>Genomic Encyclopedia of Type Strains, Phase III (KMG-III): the genomes of soil and plant-associated and newly described type strains.</title>
        <authorList>
            <person name="Whitman W."/>
        </authorList>
    </citation>
    <scope>NUCLEOTIDE SEQUENCE [LARGE SCALE GENOMIC DNA]</scope>
    <source>
        <strain evidence="4 5">CGMCC 1.7002</strain>
    </source>
</reference>
<dbReference type="PANTHER" id="PTHR35841">
    <property type="entry name" value="PHOSPHONATES-BINDING PERIPLASMIC PROTEIN"/>
    <property type="match status" value="1"/>
</dbReference>
<dbReference type="GO" id="GO:0043190">
    <property type="term" value="C:ATP-binding cassette (ABC) transporter complex"/>
    <property type="evidence" value="ECO:0007669"/>
    <property type="project" value="InterPro"/>
</dbReference>
<evidence type="ECO:0000256" key="2">
    <source>
        <dbReference type="ARBA" id="ARBA00022729"/>
    </source>
</evidence>
<accession>A0A4R6VWQ2</accession>
<feature type="chain" id="PRO_5020487022" evidence="3">
    <location>
        <begin position="20"/>
        <end position="310"/>
    </location>
</feature>
<evidence type="ECO:0000313" key="5">
    <source>
        <dbReference type="Proteomes" id="UP000295391"/>
    </source>
</evidence>
<gene>
    <name evidence="4" type="ORF">ATL17_1191</name>
</gene>
<dbReference type="RefSeq" id="WP_133571820.1">
    <property type="nucleotide sequence ID" value="NZ_SNYR01000001.1"/>
</dbReference>